<name>A0ABP0WI73_9BRYO</name>
<dbReference type="EMBL" id="OZ020112">
    <property type="protein sequence ID" value="CAK9265210.1"/>
    <property type="molecule type" value="Genomic_DNA"/>
</dbReference>
<dbReference type="InterPro" id="IPR036890">
    <property type="entry name" value="HATPase_C_sf"/>
</dbReference>
<dbReference type="InterPro" id="IPR052972">
    <property type="entry name" value="Sacsin_chaperone_reg"/>
</dbReference>
<sequence length="4915" mass="541011">MEQQDLGFAEDFGQKVDLTQRIREVLANYPEGTTILKELLQNADDAGATTVSFCLDHRQHGTDSLVYGRLAEWQGPALLAFNNAQFGEEDFESISRIGDSKKRGQAWKTGRFGVGFNSVYHLSDLPSFVSGRYVVMFDPHCKFLPQVSLANPGKRFDFVSTHALDRYRDQFVPYCAFGCDMESPYAGTLFRFPLRNDQQAAVSRLSRQSYSEEDMSNLLHNLYLEGVSAMLFLKNVEAIEIYEWHKGMESPQQTYICRIDTPTAEIRWHRRVFSRLSRAPLSASQGMNNYTDVYSVQFVSEAFAAAAHMIEEKTECFLIAQAMGAASSRVGAMVRNAAKDHDLHFLPWASLAAKVAGTGQKDEAGLEGQAFCFLPLPVKTGLPVHVNGYFELSSNRRDIWYGADMDRGGKLRSDWNRCLLEDVVAPTFTLLLSEASKQFGPITLYNSLWPCGSFAEPWLTMVKRFYISASELPLLHTAAVVGSSGGRWLTPKEALYHDEEFVNKEELAQVLIAKGFPLVRPSMTLRNMLFMYCVLNPRMVLPSLIRSELRKPGKHVGLVDRSNALVLLEYCLGDVIDEEAVEVLLGLPLIPLANGALGVFERKGDRKGLSVICNELEFQLVRSLLGVIVDMGIPKELFERLTNIARVGNASLCCFSYVLLAQQFLDQILPPEWKGVDEVEWKPDSVSRHPNEDWLMLCWQYLRENCKTLSSFEEWPLLPTTTGHLCRLRTNSKVLRSSGVWSSSIEGTIVKLGCQILRNGLGVEEHQQLSAYVHSASAAGVLDALFVAASHQLTRVPLLFAKVSNTERRELRKFLSDGRWYAGDQLSDIQLHVLKSLPIFEVYSGAPGSSDDDDDDKTLFVDLLGAKVNLAPLGMDKSLLGPEFLHSSTQWETQWLAGPLGVVHLGRPLFYKRRVLNRLHELSPKLRDQMMLCILKELPQLAAVDPSIREVLKHLAFVPTASGTLRTPSTLYDPRSMELTALLDDQESFPVGIFVADEVLEMLQGLGLKVGVVPETLVQSARQVEALMGTDRDLAHKKGQALLSYLVLNAGRWLLPQPFEDFNKTLGGRMFHKVSSMFQGADAMSLEMAMSSFWNELRNICWCPVLLHPPHPHLPWPLVDSAVAPPQHVRLQEDIWLVSASMRILDGECRSLVLASKLGWASRPSGRCLAAQLLELGKNHVVVEDQGLGQALATAVPRIYVLLNEMLGSDEMEIVKAVLEGSRWVWVGDGFASVREVAFSGPLHLTPYLRVIPADLVPFKELLVELGVRETLTPNEFALILSNMANDKQGAPLDSWQLNAAVWLVQHLADLHFNGQEVTVYVPDENSILVPASKLVYNDAPWLSNTGAPTTPMSAPLTGQTRTVATTTGLKFVHAKISTDVAERMGVRSLRRMMLAESADSMDLGLHDAAEAFGQHEALTTRLKNIVDMYVDGPGILCELVQNADDAGATQVSFLLDRSEYGTSSVLSPKMADWQGPALYCRNDSVFTARDLYAISRIGQDSKLEKPSAIGRFGLGFNSVYHFTDIPGFISGGNLVMFDPHASHLPGITPSHPGLKISFVGRGLLEQFPDQLHPYLLFGCDLRKPYPGTLFRFPLRNAKTAASSEIKQEIYSPEDVLSLFASFKSSAEEAMLFLRNVASIAVYVRDDPSHDMQLLYQVERPTTSQSLGKHATGSRNLVYEFVRGDPQNPIDKEEFYRKLIKTPESQLPWQCQKVEIKVTMPGMQTSHTWLVSNAMGGKHAREQAIAPENRARGFVPWAGIAALLLVPDQLENGGANGLNAVVEGVVDAEVVPDGQKAAVISGGLVGRAFCFLPLPVKIGLPVHVNGYFELSSNRRDIWYGDDMAGGGKLRSNWNQCLLEDVAAPAYARLLSEAARELGPTESFHVLWPTGATSDLWASLMQQVYKAVVELDLPVLYTLAAQGKWVSPKKAVFPDNSFAEAHELTKALAEVGLPIITAPDSVVKKFQEICPWLHHLTPRMLCKALGARRILVRRSMDVLALKYCLTDVNEVDAGDKLQGLSLLPLCDDLFGTFAKSGAGERILVTTSYEFELLKDAVPYMLIDREIDSDVFLKLQSIAKHGRSNLSLLSGPILEELLPRLVPANWRGKAVVAWTPGVNKHPGVNWMELLWKYFESTSVDLEIFSEWPLLPTTDGQLRRLMRNSQVLKNDGWSENMVAVLQRAKCAILRADVSVNHAKLGDYVHEATAFGVLNVLQVAVSGQLHLLAPLLKGASDGELRELRSFLCQSKWFSSGMMDAPHLQVLRTLPVFESYSSSGGRSFVDLSHSKRWFAPDGIDDGLLGDSFVQAESQKEAEVLSKYLGITKLSKTSFYRDHLFSHISQIPLEVTRRTMLTVIQDLPKLLEEDPALEEILSGLPFVATAQGTLEAPKKLYDPRVPELQTLLNKQVYFPSGDFASDAILDVLVQLGLRRSLGNVGLLDSARSVTMISGSDIVEAVRRAKALLVHLDDLELARESMFTASSANPVSSNPVHSIGANGAQAAESSTSTTELQLHGTDHMVAVQDLVLKHAKDNKERTLTQYGGDNSDETDTDFWMQLTNISWCPVLMSAPDPKLPWQQVPAPIAPPKLVRPKSQMWLVSATMRILDGDCQSVSLASKLGWQDPPNAGLLAAQLIELSKCYLQWRDNSTVGSKDRSEAVLNEMNATLSKEIPAMYSLLQDRLGTQEIAVVESMLEGVRWVWVGEGFVLPKELAFNSPAHFYPYLHSVPPQIAAFRKLLMALGVRETFEVGDYARVLFNIATDTKGRVLTPEQLTFCLSVLHVLADALPASGGSSSNAVLLGSVLVPNAAGILVQAKELVYNDAPWLPKSALEMTGVNRLVHTDIENELAKRLGAKSLRYLSLVDQEMTSDLPCLSTITISDTLSGYGQDKELLLYNLLEIADCCKARKIHVLYDKREHPRLSLLQPNLGQFQGPALTIAFEGAVLSTEEVCILQASPPAKLHGHSCQYGSGLLGAYHLTTLPFIVSGGYLYLFDPSGQILASSLADGRAAPSGSPAGKAYFLKGTDLAQRFSDQFLPLRVSSELSWARSDSTIIRMPLHSAEQAANFKFANSVECGDADIGSILDKFKAHASSSLLFMKAVEDVSVTVWEEGEPGPSELFGVRVDPARAVLRNPFQDRKWGNFKYQLSTMFGSSSSASKVHTIDMLLTENRSKIVDKWLVVQTLGSGHTRDMALDRSYLSYNFTPIAGVAAHISRNGVVPTESTDGCILAPLPLPIATGLPVTIMGHFLVSHGSGTRHLFQSLTSADLKRSSMDRPQPVGRVPPENVAAAWNKELLLCVRDSYLELLQEVQRLRLDPTMSRADPPIGRGLDGTHGIPAERAYSFWPRSHSLLSTSGSDMESSGPEQVYAVDRSCIVEWLIKPMYMRLVELPMWQLHGGAMAKVGDGMFLSPAGTEQQGMAPPATVCDFLKSHYRVFAVPWELTKEMEAAGVSAKVLTPKMLRALLRVPSVAAAVPSVVTQVDLLEFCCADLYVDNLSISTSRAPHVNSARQQQPDEADTQFIRPLSRESGAHASRLHQGSGSAARARPAVLRAEQQTQTESRLLPQVLDGRDPMDWFSEIGRALVDLGAAVIPEVTSDAAGTQGSVRPEDEDTTLDRSLVLEMKGLLCPTATGEMVKMGISELWVGNKEQQELLQGLASKFVHPLCIERAVLTGLFHHRTFQSLLNLQPFSSQLLATNLRAVLPKYFIQRSSSVRAVAAPWVAWTDIVSPMTGPTKEWLRLFWANVNVASADELSLFSQWPLIPCISSTPILVRVGQSQLVFMPPTQREQTPNSSREDSSSTILSSSDIDRPTRGFWELESQHPWLLPLLRDCNVPVFDHRFLDCQVAGLCSPPEGFSLAQIVVSKLLALQQAGCLSPSELTLQPTNCDALFSFFAASTHHIDISMFSSAALAYNSDELELLRSLPIYKTRRGVYVSVDPQLHCVVPPNVFLQPDDELCLQYQVPEEGGLLYSTLGIPELTDHEVMARFALPGFSAQTEREQERILAYLHMNWATMRQNEAVVSAMRATKFIRSGDGGVIDDGNTRSLTLFAPPDLLDPQNPLLKRVFSAEVAKFPSGQFATAGWLSILRVAGLRSVMDASLLLDCAVKVEELGQQSSQTSELGNAFDVSEVTTDSGSVSTEVWTTAGMLMEALLSNFASVYGTNFCEALGRIAFVPAERGIPNVGGAAGGTRKVLAAYSEAVLLKDWPLAWTSAPILATSSVVPPDFSWGAFRLRSPPTFPTVLAHLEMVGKNRGEDVLAHWPNVRGMRSVEDTFGDVLKYLTNAWNGLSSSDKEALQRVHFIPVANGTRLAMASSLFARLGMDLAPFVFELPSAYLAYMDVLTSLGLQDSPMFEIMRTLLLQIQRSLGYQRLNPNELRAVLRILHFICDKDNRARAMVGHVLPDPAEDAIVPDDMGRLVQAKACVFVDMASARLVGEIDASRVRFVHPHVPEELCKDLGVRKLSEVVTEELDESKSLQMVDKIGPFVRTSVAERLRSPAFAEAMWAVVQETGEAVQSLRQGMTSKVDMVQLLQFAADGLWFVQRLYTRFFMLPGRIDVTRHSDKSSSLLLLGDEVSENGHRVFEFVDKSKDRLLIAQPPECVTVPDLLAIVISRLIGSPVSLPIGALFLVPAGTELGVLHVLRQGSNVSSYEGMKNSIKNSGVPGMELLGSDTVLVQCHPLRPFHSGEIVAWRTDGQGSMRYGRVMHDARASAGQALYRLEVETGPGEIRMLLSSQVFFFKGTTAASPSAASLETQRDVNAGVSSLTGASKPHHHRLAPETAGPGSQAAAQKKVQPSVTGNVPAAEVVQAVRDMLTAAGVPMGSDQSILLEHSLSLQEQLSAVDTALSVEQERAEAAVKEAEAARTAWMCRVCLSNEVDTIVVPCGHVLCYRCSMAVTRCPFCRHQVTRAQRIYRP</sequence>
<proteinExistence type="predicted"/>
<evidence type="ECO:0000313" key="4">
    <source>
        <dbReference type="EMBL" id="CAK9265210.1"/>
    </source>
</evidence>
<keyword evidence="1" id="KW-0862">Zinc</keyword>
<feature type="domain" description="RING-type" evidence="3">
    <location>
        <begin position="4869"/>
        <end position="4903"/>
    </location>
</feature>
<dbReference type="PANTHER" id="PTHR15600:SF42">
    <property type="entry name" value="SACSIN"/>
    <property type="match status" value="1"/>
</dbReference>
<dbReference type="Pfam" id="PF13920">
    <property type="entry name" value="zf-C3HC4_3"/>
    <property type="match status" value="1"/>
</dbReference>
<reference evidence="4" key="1">
    <citation type="submission" date="2024-02" db="EMBL/GenBank/DDBJ databases">
        <authorList>
            <consortium name="ELIXIR-Norway"/>
            <consortium name="Elixir Norway"/>
        </authorList>
    </citation>
    <scope>NUCLEOTIDE SEQUENCE</scope>
</reference>
<dbReference type="PANTHER" id="PTHR15600">
    <property type="entry name" value="SACSIN"/>
    <property type="match status" value="1"/>
</dbReference>
<protein>
    <recommendedName>
        <fullName evidence="3">RING-type domain-containing protein</fullName>
    </recommendedName>
</protein>
<gene>
    <name evidence="4" type="ORF">CSSPJE1EN1_LOCUS10688</name>
</gene>
<dbReference type="SUPFAM" id="SSF57850">
    <property type="entry name" value="RING/U-box"/>
    <property type="match status" value="1"/>
</dbReference>
<feature type="compositionally biased region" description="Polar residues" evidence="2">
    <location>
        <begin position="2480"/>
        <end position="2489"/>
    </location>
</feature>
<evidence type="ECO:0000256" key="2">
    <source>
        <dbReference type="SAM" id="MobiDB-lite"/>
    </source>
</evidence>
<dbReference type="InterPro" id="IPR001841">
    <property type="entry name" value="Znf_RING"/>
</dbReference>
<keyword evidence="5" id="KW-1185">Reference proteome</keyword>
<keyword evidence="1" id="KW-0479">Metal-binding</keyword>
<accession>A0ABP0WI73</accession>
<dbReference type="SUPFAM" id="SSF55874">
    <property type="entry name" value="ATPase domain of HSP90 chaperone/DNA topoisomerase II/histidine kinase"/>
    <property type="match status" value="2"/>
</dbReference>
<feature type="region of interest" description="Disordered" evidence="2">
    <location>
        <begin position="3781"/>
        <end position="3805"/>
    </location>
</feature>
<dbReference type="InterPro" id="IPR058210">
    <property type="entry name" value="SACS/Nov_dom"/>
</dbReference>
<dbReference type="Pfam" id="PF25794">
    <property type="entry name" value="SACS"/>
    <property type="match status" value="3"/>
</dbReference>
<evidence type="ECO:0000259" key="3">
    <source>
        <dbReference type="PROSITE" id="PS50089"/>
    </source>
</evidence>
<feature type="region of interest" description="Disordered" evidence="2">
    <location>
        <begin position="3529"/>
        <end position="3562"/>
    </location>
</feature>
<evidence type="ECO:0000256" key="1">
    <source>
        <dbReference type="PROSITE-ProRule" id="PRU00175"/>
    </source>
</evidence>
<feature type="region of interest" description="Disordered" evidence="2">
    <location>
        <begin position="4763"/>
        <end position="4796"/>
    </location>
</feature>
<dbReference type="SMART" id="SM00184">
    <property type="entry name" value="RING"/>
    <property type="match status" value="1"/>
</dbReference>
<dbReference type="NCBIfam" id="NF047352">
    <property type="entry name" value="P_loop_sacsin"/>
    <property type="match status" value="2"/>
</dbReference>
<organism evidence="4 5">
    <name type="scientific">Sphagnum jensenii</name>
    <dbReference type="NCBI Taxonomy" id="128206"/>
    <lineage>
        <taxon>Eukaryota</taxon>
        <taxon>Viridiplantae</taxon>
        <taxon>Streptophyta</taxon>
        <taxon>Embryophyta</taxon>
        <taxon>Bryophyta</taxon>
        <taxon>Sphagnophytina</taxon>
        <taxon>Sphagnopsida</taxon>
        <taxon>Sphagnales</taxon>
        <taxon>Sphagnaceae</taxon>
        <taxon>Sphagnum</taxon>
    </lineage>
</organism>
<dbReference type="InterPro" id="IPR013083">
    <property type="entry name" value="Znf_RING/FYVE/PHD"/>
</dbReference>
<dbReference type="Proteomes" id="UP001497444">
    <property type="component" value="Chromosome 17"/>
</dbReference>
<keyword evidence="1" id="KW-0863">Zinc-finger</keyword>
<dbReference type="Gene3D" id="3.30.40.10">
    <property type="entry name" value="Zinc/RING finger domain, C3HC4 (zinc finger)"/>
    <property type="match status" value="1"/>
</dbReference>
<feature type="region of interest" description="Disordered" evidence="2">
    <location>
        <begin position="2480"/>
        <end position="2505"/>
    </location>
</feature>
<dbReference type="PROSITE" id="PS50089">
    <property type="entry name" value="ZF_RING_2"/>
    <property type="match status" value="1"/>
</dbReference>
<evidence type="ECO:0000313" key="5">
    <source>
        <dbReference type="Proteomes" id="UP001497444"/>
    </source>
</evidence>